<evidence type="ECO:0000313" key="1">
    <source>
        <dbReference type="EMBL" id="MCY1720169.1"/>
    </source>
</evidence>
<dbReference type="AlphaFoldDB" id="A0A9X3F418"/>
<dbReference type="RefSeq" id="WP_343332503.1">
    <property type="nucleotide sequence ID" value="NZ_JAPOHD010000013.1"/>
</dbReference>
<comment type="caution">
    <text evidence="1">The sequence shown here is derived from an EMBL/GenBank/DDBJ whole genome shotgun (WGS) entry which is preliminary data.</text>
</comment>
<dbReference type="Proteomes" id="UP001145087">
    <property type="component" value="Unassembled WGS sequence"/>
</dbReference>
<evidence type="ECO:0000313" key="2">
    <source>
        <dbReference type="Proteomes" id="UP001145087"/>
    </source>
</evidence>
<sequence length="199" mass="23150">MARKALTDQKHELIMAHILDPEHSPLPAEHQKLLERVVSMSKLLDRYPSAKQAVALHKTKFPEISDTTAYRDARLARKVYNSMHEFDYDFWKSWIIEDIVKNIEKCRDSGKDSYQYKRVIAMEHANLLKAIGEKPEDLPDPKRNEKHNFYLMVNVNNENVSIDFNQIKNLPKESLQELNRILFGGNEIDDQGAAEIMES</sequence>
<keyword evidence="2" id="KW-1185">Reference proteome</keyword>
<gene>
    <name evidence="1" type="ORF">OU798_07435</name>
</gene>
<name>A0A9X3F418_9BACT</name>
<organism evidence="1 2">
    <name type="scientific">Draconibacterium aestuarii</name>
    <dbReference type="NCBI Taxonomy" id="2998507"/>
    <lineage>
        <taxon>Bacteria</taxon>
        <taxon>Pseudomonadati</taxon>
        <taxon>Bacteroidota</taxon>
        <taxon>Bacteroidia</taxon>
        <taxon>Marinilabiliales</taxon>
        <taxon>Prolixibacteraceae</taxon>
        <taxon>Draconibacterium</taxon>
    </lineage>
</organism>
<proteinExistence type="predicted"/>
<accession>A0A9X3F418</accession>
<protein>
    <submittedName>
        <fullName evidence="1">Uncharacterized protein</fullName>
    </submittedName>
</protein>
<reference evidence="1" key="1">
    <citation type="submission" date="2022-11" db="EMBL/GenBank/DDBJ databases">
        <title>Marilongibacter aestuarii gen. nov., sp. nov., isolated from tidal flat sediment.</title>
        <authorList>
            <person name="Jiayan W."/>
        </authorList>
    </citation>
    <scope>NUCLEOTIDE SEQUENCE</scope>
    <source>
        <strain evidence="1">Z1-6</strain>
    </source>
</reference>
<dbReference type="EMBL" id="JAPOHD010000013">
    <property type="protein sequence ID" value="MCY1720169.1"/>
    <property type="molecule type" value="Genomic_DNA"/>
</dbReference>